<name>A0ACC2TT67_9FUNG</name>
<keyword evidence="2" id="KW-1185">Reference proteome</keyword>
<evidence type="ECO:0000313" key="1">
    <source>
        <dbReference type="EMBL" id="KAJ9077774.1"/>
    </source>
</evidence>
<proteinExistence type="predicted"/>
<sequence>MTGSIKQLCRALGSWPQGSEDPVIECISVAFLKIGLSGVYVLLSISVLVLASLYYVWSLSVNKEQGSDEENQPIHAPAFSYSGSLAGVTYSDSSTTESTFNNKKFITTTQSHNYRLIFWTGLQVSLLLFRFITLYFYTSPTTASAWEPLLSLLFWLYANLLTVLNGEFTFLLHLRGFYLIAFLADCFRLRTFLIIETSAAPYPLELGLNAGICIIDLILVLYSLLLTPQLNEINRIASHSPIYPCPERFESLLSIATFSWVIPLLRYGYHKAIEPEDIWDLRPDEKAEFLCSGFSRYSFKGTFGWRVFMFFRIDLLRQVFFSLISLAFGLATPVLLHEFLLLIETPERAGPTRFSVTEYGVYVILALFVAGLVKSCSDSQSLFYGRRVGIRIKAIIMGEVYAKTLRRKDQTSLKDDPSISNAGKITNFLSVDAHEVAETFCYLNYVYTVPLQIGITTWYLYVILGWSAIVGLALTAIIMPINYLIARKWEKVQERLMACSDKRMDIVNELLQGIRIIKFFAWEKQFQDRIYEARSAELRVLTQRMFFWVGGATLWYCFPMFITVGTFYTYTKLAGNSLTPTIAFTSILIFKALREPVDQLPELINMFLQAKVSLRRIDAFLQEAESEKFSILRSSTQPEDPILGFNKATLRWDSLEGRPQFSLKNLTITFPPNQLSLVVGPTGSGKSSLLLGLLGEMKLVSGRVYLPRRDVIGRGFSLDGGVAYVAQNAWLQQDTIRNNILFGEIYDEQRYRNTIRACALLPDFQALQGGDLTEIGEKGLTLSGGQKQRVAIARAVYSRATHIILDDCLSAVDAHTAKYLFDNCIMGKLLRGRTRILVTHNVSLAFHHAAHIVVLDSKGNVIGNGSRKEIEADATLKAELAYFERSADIEVEAAMEVDDHTPVQEAKLAPKLVEDEERATGFVSLSIYRSYINAAGGGWYWFGLVALFTLFQSIPVILDWWVKIWASAGTSKDTLHHLYIAGVKPVSLIHLARRAVPIASSDQLDYYIGVYALISSFSIILIIVRVSYQFWGSMQASKRLHTDLLENILRAPMRFFDTTPVGRLVNRFSKDLQCLDQELMPSLGVVLTESLASLAILGMLMVVLPQFILATIVIVFVYHRVMQFYIRGSREMKRIESITRSPIYAHCGETINGVTTIRAFEQVTRFLSISHVKIDHNLRCFFYLWVANRWLQINSDLTGSLVTLATGMMLLLFRHLLSPALIGLALSYALNFSSHILWIARYCSTVEMNMNSVERIQEYLQVPSEPAPVVESYRPPTCWPTHGQITIRNLVVRYAADRDPVIKGISLDIRPGEKVGLVGRTGAGKSTLALAFFRFVDAEEGSIVIDGMDIYRMGLKDLRSNLTIIPQEAVLFSGTIRSNLDPFDQHTDDRLWNALRRVHIVGDSDDVISSLDQPVTENGQNFSQGQRQLLSLARALLRQSRVIIMDEATASVDYATDTKIQTTIRQEFSHCTLICIAHRLRTIVDYDRIVVMDHGSVKEFDSPAALLANPDGIFRSMCQESGDLETLLQMASKTF</sequence>
<comment type="caution">
    <text evidence="1">The sequence shown here is derived from an EMBL/GenBank/DDBJ whole genome shotgun (WGS) entry which is preliminary data.</text>
</comment>
<gene>
    <name evidence="1" type="primary">YBT1_4</name>
    <name evidence="1" type="ORF">DSO57_1013422</name>
</gene>
<dbReference type="Proteomes" id="UP001165960">
    <property type="component" value="Unassembled WGS sequence"/>
</dbReference>
<protein>
    <submittedName>
        <fullName evidence="1">Transporter of the ATP-binding cassette (ABC)</fullName>
    </submittedName>
</protein>
<accession>A0ACC2TT67</accession>
<reference evidence="1" key="1">
    <citation type="submission" date="2022-04" db="EMBL/GenBank/DDBJ databases">
        <title>Genome of the entomopathogenic fungus Entomophthora muscae.</title>
        <authorList>
            <person name="Elya C."/>
            <person name="Lovett B.R."/>
            <person name="Lee E."/>
            <person name="Macias A.M."/>
            <person name="Hajek A.E."/>
            <person name="De Bivort B.L."/>
            <person name="Kasson M.T."/>
            <person name="De Fine Licht H.H."/>
            <person name="Stajich J.E."/>
        </authorList>
    </citation>
    <scope>NUCLEOTIDE SEQUENCE</scope>
    <source>
        <strain evidence="1">Berkeley</strain>
    </source>
</reference>
<organism evidence="1 2">
    <name type="scientific">Entomophthora muscae</name>
    <dbReference type="NCBI Taxonomy" id="34485"/>
    <lineage>
        <taxon>Eukaryota</taxon>
        <taxon>Fungi</taxon>
        <taxon>Fungi incertae sedis</taxon>
        <taxon>Zoopagomycota</taxon>
        <taxon>Entomophthoromycotina</taxon>
        <taxon>Entomophthoromycetes</taxon>
        <taxon>Entomophthorales</taxon>
        <taxon>Entomophthoraceae</taxon>
        <taxon>Entomophthora</taxon>
    </lineage>
</organism>
<dbReference type="EMBL" id="QTSX02002179">
    <property type="protein sequence ID" value="KAJ9077774.1"/>
    <property type="molecule type" value="Genomic_DNA"/>
</dbReference>
<evidence type="ECO:0000313" key="2">
    <source>
        <dbReference type="Proteomes" id="UP001165960"/>
    </source>
</evidence>
<keyword evidence="1" id="KW-0547">Nucleotide-binding</keyword>
<keyword evidence="1" id="KW-0067">ATP-binding</keyword>